<dbReference type="SUPFAM" id="SSF53448">
    <property type="entry name" value="Nucleotide-diphospho-sugar transferases"/>
    <property type="match status" value="1"/>
</dbReference>
<dbReference type="InParanoid" id="A0A1C4XNE9"/>
<dbReference type="EMBL" id="LT607413">
    <property type="protein sequence ID" value="SCF09651.1"/>
    <property type="molecule type" value="Genomic_DNA"/>
</dbReference>
<dbReference type="Pfam" id="PF00535">
    <property type="entry name" value="Glycos_transf_2"/>
    <property type="match status" value="1"/>
</dbReference>
<evidence type="ECO:0000313" key="4">
    <source>
        <dbReference type="EMBL" id="SCF09651.1"/>
    </source>
</evidence>
<dbReference type="AlphaFoldDB" id="A0A1C4XNE9"/>
<organism evidence="4 5">
    <name type="scientific">Micromonospora echinospora</name>
    <name type="common">Micromonospora purpurea</name>
    <dbReference type="NCBI Taxonomy" id="1877"/>
    <lineage>
        <taxon>Bacteria</taxon>
        <taxon>Bacillati</taxon>
        <taxon>Actinomycetota</taxon>
        <taxon>Actinomycetes</taxon>
        <taxon>Micromonosporales</taxon>
        <taxon>Micromonosporaceae</taxon>
        <taxon>Micromonospora</taxon>
    </lineage>
</organism>
<evidence type="ECO:0000256" key="1">
    <source>
        <dbReference type="ARBA" id="ARBA00022679"/>
    </source>
</evidence>
<dbReference type="Gene3D" id="3.90.550.10">
    <property type="entry name" value="Spore Coat Polysaccharide Biosynthesis Protein SpsA, Chain A"/>
    <property type="match status" value="1"/>
</dbReference>
<keyword evidence="1 4" id="KW-0808">Transferase</keyword>
<dbReference type="InterPro" id="IPR001173">
    <property type="entry name" value="Glyco_trans_2-like"/>
</dbReference>
<reference evidence="5" key="1">
    <citation type="submission" date="2016-06" db="EMBL/GenBank/DDBJ databases">
        <authorList>
            <person name="Varghese N."/>
            <person name="Submissions Spin"/>
        </authorList>
    </citation>
    <scope>NUCLEOTIDE SEQUENCE [LARGE SCALE GENOMIC DNA]</scope>
    <source>
        <strain evidence="5">DSM 43816</strain>
    </source>
</reference>
<proteinExistence type="predicted"/>
<name>A0A1C4XNE9_MICEC</name>
<evidence type="ECO:0000313" key="5">
    <source>
        <dbReference type="Proteomes" id="UP000198253"/>
    </source>
</evidence>
<dbReference type="Proteomes" id="UP000198253">
    <property type="component" value="Chromosome I"/>
</dbReference>
<dbReference type="Pfam" id="PF02709">
    <property type="entry name" value="Glyco_transf_7C"/>
    <property type="match status" value="1"/>
</dbReference>
<dbReference type="InterPro" id="IPR027791">
    <property type="entry name" value="Galactosyl_T_C"/>
</dbReference>
<evidence type="ECO:0000259" key="3">
    <source>
        <dbReference type="Pfam" id="PF02709"/>
    </source>
</evidence>
<dbReference type="OrthoDB" id="3177103at2"/>
<feature type="domain" description="Glycosyltransferase 2-like" evidence="2">
    <location>
        <begin position="41"/>
        <end position="123"/>
    </location>
</feature>
<dbReference type="GO" id="GO:0016757">
    <property type="term" value="F:glycosyltransferase activity"/>
    <property type="evidence" value="ECO:0007669"/>
    <property type="project" value="UniProtKB-KW"/>
</dbReference>
<dbReference type="InterPro" id="IPR029044">
    <property type="entry name" value="Nucleotide-diphossugar_trans"/>
</dbReference>
<keyword evidence="4" id="KW-0328">Glycosyltransferase</keyword>
<accession>A0A1C4XNE9</accession>
<gene>
    <name evidence="4" type="ORF">GA0070618_3186</name>
</gene>
<feature type="domain" description="Galactosyltransferase C-terminal" evidence="3">
    <location>
        <begin position="164"/>
        <end position="214"/>
    </location>
</feature>
<keyword evidence="5" id="KW-1185">Reference proteome</keyword>
<sequence length="501" mass="57058">MVVRHCPDDRYHGRAAARATARGAPTEEVGMETDFPTVGIGVTTHNRGPVLRTALEAIRKYAPSGAAIVVVDDASDEPVEEATFRFDRNVGIARAKNKCLELLVEQGCTHLFLFDDDCWPIVDGWERPYIESAEPHLMYMFTDTPQGRLTDAVELYRDAELRAYTHPRGCMLYFDRRVLDRVGGYDTRYGRWGYEHLDLSNRIYNAGLTSFRFADVVGSGDLIFSCDERTRVGSSVSDIERFTLVRNLKARSEASYTSTEYREFRTVPVGAAATRNVVLTTYLTAQADPQRGVTWTPNYADLAELRSSVERHGQRLVVLHDCFDDEPDTDLVTHVRVTPGGDGGSPYFHRWLCCWRYLREHPEIEQVWCVDGTDVEMLRDPFPEMDDRLYVGDEPAPLCIPWMVYQHGGSANLLQFLSDNRGVQLLNAGLVGGRRETVLEFCRDLFEFCVTNAREAGPLDMGPFNYVARTWYAGMIVHGRQVCTEFRKEDRTSTESWWRHK</sequence>
<evidence type="ECO:0000259" key="2">
    <source>
        <dbReference type="Pfam" id="PF00535"/>
    </source>
</evidence>
<protein>
    <submittedName>
        <fullName evidence="4">N-terminal domain of galactosyltransferase</fullName>
    </submittedName>
</protein>